<sequence length="156" mass="17624">MNAEEFKSYAHDSIKNYANSLLQGSAKKPADILREATDDFTSLLPYGINTTGHNLNVIVDAKSQERLGIVWYAIEPRESCHVLFIYDIDVVTNQRRKGIATRIINDLMAKITHPSILHVELSVFIHNKVAINLYKKLGFSPIEISALTMTMRKPIL</sequence>
<dbReference type="eggNOG" id="COG0456">
    <property type="taxonomic scope" value="Bacteria"/>
</dbReference>
<reference evidence="2" key="1">
    <citation type="journal article" date="2009" name="Environ. Microbiol.">
        <title>Dynamics of genome evolution in facultative symbionts of aphids.</title>
        <authorList>
            <person name="Degnan P.H."/>
            <person name="Leonardo T.E."/>
            <person name="Cass B.N."/>
            <person name="Hurwitz B."/>
            <person name="Stern D."/>
            <person name="Gibbs R.A."/>
            <person name="Richards S."/>
            <person name="Moran N.A."/>
        </authorList>
    </citation>
    <scope>NUCLEOTIDE SEQUENCE [LARGE SCALE GENOMIC DNA]</scope>
    <source>
        <strain evidence="2">LSR1</strain>
    </source>
</reference>
<dbReference type="InterPro" id="IPR000182">
    <property type="entry name" value="GNAT_dom"/>
</dbReference>
<dbReference type="STRING" id="663321.REG_1869"/>
<dbReference type="AlphaFoldDB" id="E0WUW3"/>
<dbReference type="InterPro" id="IPR016181">
    <property type="entry name" value="Acyl_CoA_acyltransferase"/>
</dbReference>
<protein>
    <submittedName>
        <fullName evidence="2">Putative acetyltransferase</fullName>
    </submittedName>
</protein>
<proteinExistence type="predicted"/>
<dbReference type="PANTHER" id="PTHR43259:SF1">
    <property type="entry name" value="N-ACETYLTRANSFERASE DOMAIN-CONTAINING PROTEIN"/>
    <property type="match status" value="1"/>
</dbReference>
<dbReference type="HOGENOM" id="CLU_122305_0_0_6"/>
<keyword evidence="3" id="KW-1185">Reference proteome</keyword>
<name>E0WUW3_9ENTR</name>
<dbReference type="GO" id="GO:0016747">
    <property type="term" value="F:acyltransferase activity, transferring groups other than amino-acyl groups"/>
    <property type="evidence" value="ECO:0007669"/>
    <property type="project" value="InterPro"/>
</dbReference>
<dbReference type="InterPro" id="IPR052829">
    <property type="entry name" value="N-acetyltransferase_domain"/>
</dbReference>
<evidence type="ECO:0000313" key="2">
    <source>
        <dbReference type="EMBL" id="EFL91202.1"/>
    </source>
</evidence>
<dbReference type="PANTHER" id="PTHR43259">
    <property type="entry name" value="SPT10P"/>
    <property type="match status" value="1"/>
</dbReference>
<accession>E0WUW3</accession>
<dbReference type="Gene3D" id="3.40.630.30">
    <property type="match status" value="1"/>
</dbReference>
<dbReference type="EMBL" id="GL379711">
    <property type="protein sequence ID" value="EFL91202.1"/>
    <property type="molecule type" value="Genomic_DNA"/>
</dbReference>
<dbReference type="SUPFAM" id="SSF55729">
    <property type="entry name" value="Acyl-CoA N-acyltransferases (Nat)"/>
    <property type="match status" value="1"/>
</dbReference>
<gene>
    <name evidence="2" type="ORF">REG_1869</name>
</gene>
<feature type="domain" description="N-acetyltransferase" evidence="1">
    <location>
        <begin position="4"/>
        <end position="156"/>
    </location>
</feature>
<dbReference type="Pfam" id="PF00583">
    <property type="entry name" value="Acetyltransf_1"/>
    <property type="match status" value="1"/>
</dbReference>
<evidence type="ECO:0000259" key="1">
    <source>
        <dbReference type="PROSITE" id="PS51186"/>
    </source>
</evidence>
<organism evidence="2 3">
    <name type="scientific">Candidatus Regiella insecticola LSR1</name>
    <dbReference type="NCBI Taxonomy" id="663321"/>
    <lineage>
        <taxon>Bacteria</taxon>
        <taxon>Pseudomonadati</taxon>
        <taxon>Pseudomonadota</taxon>
        <taxon>Gammaproteobacteria</taxon>
        <taxon>Enterobacterales</taxon>
        <taxon>Enterobacteriaceae</taxon>
        <taxon>aphid secondary symbionts</taxon>
        <taxon>Candidatus Regiella</taxon>
    </lineage>
</organism>
<dbReference type="PROSITE" id="PS51186">
    <property type="entry name" value="GNAT"/>
    <property type="match status" value="1"/>
</dbReference>
<dbReference type="Proteomes" id="UP000005726">
    <property type="component" value="Unassembled WGS sequence"/>
</dbReference>
<evidence type="ECO:0000313" key="3">
    <source>
        <dbReference type="Proteomes" id="UP000005726"/>
    </source>
</evidence>
<keyword evidence="2" id="KW-0808">Transferase</keyword>